<protein>
    <submittedName>
        <fullName evidence="3">Uncharacterized protein</fullName>
    </submittedName>
</protein>
<accession>A0A803QRJ7</accession>
<keyword evidence="4" id="KW-1185">Reference proteome</keyword>
<feature type="coiled-coil region" evidence="1">
    <location>
        <begin position="9"/>
        <end position="36"/>
    </location>
</feature>
<name>A0A803QRJ7_CANSA</name>
<feature type="region of interest" description="Disordered" evidence="2">
    <location>
        <begin position="56"/>
        <end position="80"/>
    </location>
</feature>
<reference evidence="3" key="1">
    <citation type="submission" date="2021-03" db="UniProtKB">
        <authorList>
            <consortium name="EnsemblPlants"/>
        </authorList>
    </citation>
    <scope>IDENTIFICATION</scope>
</reference>
<evidence type="ECO:0000256" key="1">
    <source>
        <dbReference type="SAM" id="Coils"/>
    </source>
</evidence>
<evidence type="ECO:0000313" key="4">
    <source>
        <dbReference type="Proteomes" id="UP000596661"/>
    </source>
</evidence>
<dbReference type="Proteomes" id="UP000596661">
    <property type="component" value="Unassembled WGS sequence"/>
</dbReference>
<proteinExistence type="predicted"/>
<evidence type="ECO:0000313" key="3">
    <source>
        <dbReference type="EnsemblPlants" id="cds.evm.model.ctgX12.6"/>
    </source>
</evidence>
<organism evidence="3 4">
    <name type="scientific">Cannabis sativa</name>
    <name type="common">Hemp</name>
    <name type="synonym">Marijuana</name>
    <dbReference type="NCBI Taxonomy" id="3483"/>
    <lineage>
        <taxon>Eukaryota</taxon>
        <taxon>Viridiplantae</taxon>
        <taxon>Streptophyta</taxon>
        <taxon>Embryophyta</taxon>
        <taxon>Tracheophyta</taxon>
        <taxon>Spermatophyta</taxon>
        <taxon>Magnoliopsida</taxon>
        <taxon>eudicotyledons</taxon>
        <taxon>Gunneridae</taxon>
        <taxon>Pentapetalae</taxon>
        <taxon>rosids</taxon>
        <taxon>fabids</taxon>
        <taxon>Rosales</taxon>
        <taxon>Cannabaceae</taxon>
        <taxon>Cannabis</taxon>
    </lineage>
</organism>
<dbReference type="Gramene" id="evm.model.ctgX12.6">
    <property type="protein sequence ID" value="cds.evm.model.ctgX12.6"/>
    <property type="gene ID" value="evm.TU.ctgX12.6"/>
</dbReference>
<dbReference type="AlphaFoldDB" id="A0A803QRJ7"/>
<keyword evidence="1" id="KW-0175">Coiled coil</keyword>
<sequence length="80" mass="9174">VCTVSRIGNRQLRQCLAKSNQRNNELEREATVAKATQETMHRIDLILEQEGHEVDLRVQEPGGKKKIKEIPKISRRNNLG</sequence>
<dbReference type="EnsemblPlants" id="evm.model.ctgX12.6">
    <property type="protein sequence ID" value="cds.evm.model.ctgX12.6"/>
    <property type="gene ID" value="evm.TU.ctgX12.6"/>
</dbReference>
<evidence type="ECO:0000256" key="2">
    <source>
        <dbReference type="SAM" id="MobiDB-lite"/>
    </source>
</evidence>